<organism evidence="2 3">
    <name type="scientific">Rhodocollybia butyracea</name>
    <dbReference type="NCBI Taxonomy" id="206335"/>
    <lineage>
        <taxon>Eukaryota</taxon>
        <taxon>Fungi</taxon>
        <taxon>Dikarya</taxon>
        <taxon>Basidiomycota</taxon>
        <taxon>Agaricomycotina</taxon>
        <taxon>Agaricomycetes</taxon>
        <taxon>Agaricomycetidae</taxon>
        <taxon>Agaricales</taxon>
        <taxon>Marasmiineae</taxon>
        <taxon>Omphalotaceae</taxon>
        <taxon>Rhodocollybia</taxon>
    </lineage>
</organism>
<gene>
    <name evidence="2" type="ORF">BDP27DRAFT_1347638</name>
</gene>
<evidence type="ECO:0000313" key="2">
    <source>
        <dbReference type="EMBL" id="KAF9039404.1"/>
    </source>
</evidence>
<accession>A0A9P5P7S0</accession>
<proteinExistence type="predicted"/>
<dbReference type="AlphaFoldDB" id="A0A9P5P7S0"/>
<keyword evidence="3" id="KW-1185">Reference proteome</keyword>
<evidence type="ECO:0000256" key="1">
    <source>
        <dbReference type="SAM" id="SignalP"/>
    </source>
</evidence>
<keyword evidence="1" id="KW-0732">Signal</keyword>
<reference evidence="2" key="1">
    <citation type="submission" date="2020-11" db="EMBL/GenBank/DDBJ databases">
        <authorList>
            <consortium name="DOE Joint Genome Institute"/>
            <person name="Ahrendt S."/>
            <person name="Riley R."/>
            <person name="Andreopoulos W."/>
            <person name="Labutti K."/>
            <person name="Pangilinan J."/>
            <person name="Ruiz-Duenas F.J."/>
            <person name="Barrasa J.M."/>
            <person name="Sanchez-Garcia M."/>
            <person name="Camarero S."/>
            <person name="Miyauchi S."/>
            <person name="Serrano A."/>
            <person name="Linde D."/>
            <person name="Babiker R."/>
            <person name="Drula E."/>
            <person name="Ayuso-Fernandez I."/>
            <person name="Pacheco R."/>
            <person name="Padilla G."/>
            <person name="Ferreira P."/>
            <person name="Barriuso J."/>
            <person name="Kellner H."/>
            <person name="Castanera R."/>
            <person name="Alfaro M."/>
            <person name="Ramirez L."/>
            <person name="Pisabarro A.G."/>
            <person name="Kuo A."/>
            <person name="Tritt A."/>
            <person name="Lipzen A."/>
            <person name="He G."/>
            <person name="Yan M."/>
            <person name="Ng V."/>
            <person name="Cullen D."/>
            <person name="Martin F."/>
            <person name="Rosso M.-N."/>
            <person name="Henrissat B."/>
            <person name="Hibbett D."/>
            <person name="Martinez A.T."/>
            <person name="Grigoriev I.V."/>
        </authorList>
    </citation>
    <scope>NUCLEOTIDE SEQUENCE</scope>
    <source>
        <strain evidence="2">AH 40177</strain>
    </source>
</reference>
<dbReference type="EMBL" id="JADNRY010000573">
    <property type="protein sequence ID" value="KAF9039404.1"/>
    <property type="molecule type" value="Genomic_DNA"/>
</dbReference>
<dbReference type="Proteomes" id="UP000772434">
    <property type="component" value="Unassembled WGS sequence"/>
</dbReference>
<feature type="signal peptide" evidence="1">
    <location>
        <begin position="1"/>
        <end position="17"/>
    </location>
</feature>
<sequence>MLSPLLLFMLVASSILAVSPKPVPAGQVSHIQELSPPTVPQIPTVTFISGTTGQGLGTLPTYLGAFKKGLTTALNKAFGREDKAKIEFIGRFLPVPTNQKWLYFTVTGLDQCKPKCYGWAGKGYGIAVRPGPPNQPLRVNLAHKYHTWYVGIAFGEPRQGRFEAIMGQFAKPPQTLTPFIEASQKEWNVLSTDLEDHFMLPGTVIFIDINGEPLSGLEVPKEIEPTLTEQINRALNVQEYPFTYHGYSLQTNSFFKIVKTSVQCTTMDPCFGLIKQLDMTLHHDKRHIFIVRPRAPGTSSLKRFDLVGVYPSDMSKEWQDGTMDMLEKKFMLWTPVVPSGHS</sequence>
<comment type="caution">
    <text evidence="2">The sequence shown here is derived from an EMBL/GenBank/DDBJ whole genome shotgun (WGS) entry which is preliminary data.</text>
</comment>
<name>A0A9P5P7S0_9AGAR</name>
<feature type="chain" id="PRO_5040320321" evidence="1">
    <location>
        <begin position="18"/>
        <end position="342"/>
    </location>
</feature>
<evidence type="ECO:0000313" key="3">
    <source>
        <dbReference type="Proteomes" id="UP000772434"/>
    </source>
</evidence>
<protein>
    <submittedName>
        <fullName evidence="2">Uncharacterized protein</fullName>
    </submittedName>
</protein>